<reference evidence="1 2" key="1">
    <citation type="journal article" date="2021" name="Nat. Plants">
        <title>The Taxus genome provides insights into paclitaxel biosynthesis.</title>
        <authorList>
            <person name="Xiong X."/>
            <person name="Gou J."/>
            <person name="Liao Q."/>
            <person name="Li Y."/>
            <person name="Zhou Q."/>
            <person name="Bi G."/>
            <person name="Li C."/>
            <person name="Du R."/>
            <person name="Wang X."/>
            <person name="Sun T."/>
            <person name="Guo L."/>
            <person name="Liang H."/>
            <person name="Lu P."/>
            <person name="Wu Y."/>
            <person name="Zhang Z."/>
            <person name="Ro D.K."/>
            <person name="Shang Y."/>
            <person name="Huang S."/>
            <person name="Yan J."/>
        </authorList>
    </citation>
    <scope>NUCLEOTIDE SEQUENCE [LARGE SCALE GENOMIC DNA]</scope>
    <source>
        <strain evidence="1">Ta-2019</strain>
    </source>
</reference>
<evidence type="ECO:0000313" key="1">
    <source>
        <dbReference type="EMBL" id="KAH9327679.1"/>
    </source>
</evidence>
<gene>
    <name evidence="1" type="ORF">KI387_007857</name>
</gene>
<name>A0AA38LKX8_TAXCH</name>
<sequence>MNASAHPHITVNSSMPSIVSQGQYLFMSQPPPASQLVPTSRPPVNLSSNIPATATFAHPLVSAPLVPNPAVEGPFQ</sequence>
<protein>
    <submittedName>
        <fullName evidence="1">Uncharacterized protein</fullName>
    </submittedName>
</protein>
<evidence type="ECO:0000313" key="2">
    <source>
        <dbReference type="Proteomes" id="UP000824469"/>
    </source>
</evidence>
<organism evidence="1 2">
    <name type="scientific">Taxus chinensis</name>
    <name type="common">Chinese yew</name>
    <name type="synonym">Taxus wallichiana var. chinensis</name>
    <dbReference type="NCBI Taxonomy" id="29808"/>
    <lineage>
        <taxon>Eukaryota</taxon>
        <taxon>Viridiplantae</taxon>
        <taxon>Streptophyta</taxon>
        <taxon>Embryophyta</taxon>
        <taxon>Tracheophyta</taxon>
        <taxon>Spermatophyta</taxon>
        <taxon>Pinopsida</taxon>
        <taxon>Pinidae</taxon>
        <taxon>Conifers II</taxon>
        <taxon>Cupressales</taxon>
        <taxon>Taxaceae</taxon>
        <taxon>Taxus</taxon>
    </lineage>
</organism>
<dbReference type="Proteomes" id="UP000824469">
    <property type="component" value="Unassembled WGS sequence"/>
</dbReference>
<accession>A0AA38LKX8</accession>
<comment type="caution">
    <text evidence="1">The sequence shown here is derived from an EMBL/GenBank/DDBJ whole genome shotgun (WGS) entry which is preliminary data.</text>
</comment>
<keyword evidence="2" id="KW-1185">Reference proteome</keyword>
<feature type="non-terminal residue" evidence="1">
    <location>
        <position position="76"/>
    </location>
</feature>
<dbReference type="EMBL" id="JAHRHJ020000002">
    <property type="protein sequence ID" value="KAH9327679.1"/>
    <property type="molecule type" value="Genomic_DNA"/>
</dbReference>
<dbReference type="AlphaFoldDB" id="A0AA38LKX8"/>
<proteinExistence type="predicted"/>